<dbReference type="InterPro" id="IPR036116">
    <property type="entry name" value="FN3_sf"/>
</dbReference>
<dbReference type="PROSITE" id="PS50853">
    <property type="entry name" value="FN3"/>
    <property type="match status" value="2"/>
</dbReference>
<evidence type="ECO:0000313" key="5">
    <source>
        <dbReference type="WBParaSite" id="SBAD_0000091401-mRNA-1"/>
    </source>
</evidence>
<dbReference type="CDD" id="cd00063">
    <property type="entry name" value="FN3"/>
    <property type="match status" value="2"/>
</dbReference>
<accession>A0A183IB97</accession>
<dbReference type="EMBL" id="UZAM01006651">
    <property type="protein sequence ID" value="VDO92484.1"/>
    <property type="molecule type" value="Genomic_DNA"/>
</dbReference>
<keyword evidence="1" id="KW-0677">Repeat</keyword>
<organism evidence="5">
    <name type="scientific">Soboliphyme baturini</name>
    <dbReference type="NCBI Taxonomy" id="241478"/>
    <lineage>
        <taxon>Eukaryota</taxon>
        <taxon>Metazoa</taxon>
        <taxon>Ecdysozoa</taxon>
        <taxon>Nematoda</taxon>
        <taxon>Enoplea</taxon>
        <taxon>Dorylaimia</taxon>
        <taxon>Dioctophymatida</taxon>
        <taxon>Dioctophymatoidea</taxon>
        <taxon>Soboliphymatidae</taxon>
        <taxon>Soboliphyme</taxon>
    </lineage>
</organism>
<dbReference type="InterPro" id="IPR050991">
    <property type="entry name" value="ECM_Regulatory_Proteins"/>
</dbReference>
<feature type="domain" description="Fibronectin type-III" evidence="2">
    <location>
        <begin position="203"/>
        <end position="305"/>
    </location>
</feature>
<dbReference type="SMART" id="SM00060">
    <property type="entry name" value="FN3"/>
    <property type="match status" value="2"/>
</dbReference>
<evidence type="ECO:0000259" key="2">
    <source>
        <dbReference type="PROSITE" id="PS50853"/>
    </source>
</evidence>
<dbReference type="OrthoDB" id="5783564at2759"/>
<dbReference type="PANTHER" id="PTHR46708:SF2">
    <property type="entry name" value="FIBRONECTIN TYPE-III DOMAIN-CONTAINING PROTEIN"/>
    <property type="match status" value="1"/>
</dbReference>
<gene>
    <name evidence="3" type="ORF">SBAD_LOCUS891</name>
</gene>
<reference evidence="5" key="1">
    <citation type="submission" date="2016-06" db="UniProtKB">
        <authorList>
            <consortium name="WormBaseParasite"/>
        </authorList>
    </citation>
    <scope>IDENTIFICATION</scope>
</reference>
<dbReference type="Pfam" id="PF00041">
    <property type="entry name" value="fn3"/>
    <property type="match status" value="2"/>
</dbReference>
<evidence type="ECO:0000256" key="1">
    <source>
        <dbReference type="ARBA" id="ARBA00022737"/>
    </source>
</evidence>
<reference evidence="3 4" key="2">
    <citation type="submission" date="2018-11" db="EMBL/GenBank/DDBJ databases">
        <authorList>
            <consortium name="Pathogen Informatics"/>
        </authorList>
    </citation>
    <scope>NUCLEOTIDE SEQUENCE [LARGE SCALE GENOMIC DNA]</scope>
</reference>
<dbReference type="InterPro" id="IPR003961">
    <property type="entry name" value="FN3_dom"/>
</dbReference>
<dbReference type="PANTHER" id="PTHR46708">
    <property type="entry name" value="TENASCIN"/>
    <property type="match status" value="1"/>
</dbReference>
<dbReference type="WBParaSite" id="SBAD_0000091401-mRNA-1">
    <property type="protein sequence ID" value="SBAD_0000091401-mRNA-1"/>
    <property type="gene ID" value="SBAD_0000091401"/>
</dbReference>
<name>A0A183IB97_9BILA</name>
<sequence length="344" mass="39262">MIYEFSGLRARTERATSKRGVGTHDQTIVDDNHLANLTLFAFSGPLHGLDDRAAIFTLSNKVTNSVDGKRLFCSSCPERQRLLLCLPKIDMSQRITTHLGKHKISTPRNIQIFSSGRYSLHLQWDVPECGNIVQYEYVLNGQDEWAQFDVHRGVASTEQITVQNLLPGTRYIVVVRGVDKSGRKGPWLEETIEATTDGKAPTVSQDIQVVFKSDSEMRIKWKPVLHYPVQHYEVLLSEQTNQFEALHVLRAQVPADENSFLFRDLKAMTSYNIGVIAFVNHEPRVIYHISPETSGRRVQHWRLPANAYAREVGKFSVHWSKPADLINQNIKGFYIEYRLKNETG</sequence>
<dbReference type="AlphaFoldDB" id="A0A183IB97"/>
<evidence type="ECO:0000313" key="4">
    <source>
        <dbReference type="Proteomes" id="UP000270296"/>
    </source>
</evidence>
<dbReference type="Gene3D" id="2.60.40.10">
    <property type="entry name" value="Immunoglobulins"/>
    <property type="match status" value="2"/>
</dbReference>
<dbReference type="InterPro" id="IPR013783">
    <property type="entry name" value="Ig-like_fold"/>
</dbReference>
<evidence type="ECO:0000313" key="3">
    <source>
        <dbReference type="EMBL" id="VDO92484.1"/>
    </source>
</evidence>
<feature type="domain" description="Fibronectin type-III" evidence="2">
    <location>
        <begin position="106"/>
        <end position="199"/>
    </location>
</feature>
<proteinExistence type="predicted"/>
<dbReference type="Proteomes" id="UP000270296">
    <property type="component" value="Unassembled WGS sequence"/>
</dbReference>
<keyword evidence="4" id="KW-1185">Reference proteome</keyword>
<dbReference type="SUPFAM" id="SSF49265">
    <property type="entry name" value="Fibronectin type III"/>
    <property type="match status" value="1"/>
</dbReference>
<protein>
    <submittedName>
        <fullName evidence="5">Fibronectin type-III domain-containing protein</fullName>
    </submittedName>
</protein>